<dbReference type="CDD" id="cd01276">
    <property type="entry name" value="PKCI_related"/>
    <property type="match status" value="1"/>
</dbReference>
<dbReference type="InterPro" id="IPR011146">
    <property type="entry name" value="HIT-like"/>
</dbReference>
<dbReference type="PRINTS" id="PR00332">
    <property type="entry name" value="HISTRIAD"/>
</dbReference>
<keyword evidence="5" id="KW-0812">Transmembrane</keyword>
<keyword evidence="5" id="KW-0472">Membrane</keyword>
<evidence type="ECO:0000256" key="3">
    <source>
        <dbReference type="PROSITE-ProRule" id="PRU00464"/>
    </source>
</evidence>
<dbReference type="Pfam" id="PF01230">
    <property type="entry name" value="HIT"/>
    <property type="match status" value="1"/>
</dbReference>
<name>A0A0V1IDB9_TRIPS</name>
<gene>
    <name evidence="7" type="primary">HINT1</name>
    <name evidence="7" type="ORF">T4B_5995</name>
</gene>
<feature type="transmembrane region" description="Helical" evidence="5">
    <location>
        <begin position="207"/>
        <end position="226"/>
    </location>
</feature>
<dbReference type="SUPFAM" id="SSF54197">
    <property type="entry name" value="HIT-like"/>
    <property type="match status" value="1"/>
</dbReference>
<dbReference type="InterPro" id="IPR001310">
    <property type="entry name" value="Histidine_triad_HIT"/>
</dbReference>
<feature type="domain" description="HIT" evidence="6">
    <location>
        <begin position="604"/>
        <end position="712"/>
    </location>
</feature>
<evidence type="ECO:0000256" key="5">
    <source>
        <dbReference type="SAM" id="Phobius"/>
    </source>
</evidence>
<evidence type="ECO:0000256" key="1">
    <source>
        <dbReference type="PIRSR" id="PIRSR601310-1"/>
    </source>
</evidence>
<evidence type="ECO:0000313" key="8">
    <source>
        <dbReference type="Proteomes" id="UP000054805"/>
    </source>
</evidence>
<sequence length="712" mass="80298">MKFKLITSTGGVGKLHPIDDLCCVVDWPRLVLSLLLLLLLCSTCRPTRPNYLIIINYCTFVTCNVEISSSCRWPFGRSFGRLECLTCRWLYGDNFPLLGEEFLFNFQEIHFKLCNCGCSTDQASERKRWTRAGTGMLARSCRQEKRNFVSPHTDFNTVPISALASSPDVAHVSLTRRRYSILLTTGRCFLQFFLMEPLYAILESVHIYIPALVAIVCIVVIFYFGLASSSSTSQPPQEYLQEMRSGRAEKTKVKSPSKSTNSKLNKSSKSTKQSSSNKASSTTSNMQKAKGDVPTAAGSGHAKSKASRAREMREERANSDDVEMNEDLTNGWVTVTPRRGKQQNDIDSAKKNKKGQKKKDKRNNSKIRDEDEVSNDRIAGSQAVKRPAVKEQKHGKLLNSNVAAELSLHSEEEIPSVKPEKKNSKKSNKAKRQGKLMFSRRRWWLMSLQMPLWSRKFQIQNSKFQIRRNVASPDGSSDSFALAFDCLCSAEPRFQFASSAMLMNKACLEPERTRLVNVLCILTSACFTNGTDSVALNDADGDEIDINLFYFKHCELCFPFFLCVQIKPVKRFVLKLIPSKSFRQLKLMSEEKKAQQATADGPTIFDKIIDKSIPASIIYEDSEVMAFHDINPQAPVHFLVIPKKRLNQLSDATEEHQAMLGKLLLTAKKCANMMLLENGYRVVINNGREGCQSVYHLHLHVLGGRMMKWPPG</sequence>
<keyword evidence="8" id="KW-1185">Reference proteome</keyword>
<feature type="short sequence motif" description="Histidine triad motif" evidence="2 3">
    <location>
        <begin position="696"/>
        <end position="700"/>
    </location>
</feature>
<dbReference type="InterPro" id="IPR019808">
    <property type="entry name" value="Histidine_triad_CS"/>
</dbReference>
<feature type="region of interest" description="Disordered" evidence="4">
    <location>
        <begin position="409"/>
        <end position="434"/>
    </location>
</feature>
<dbReference type="AlphaFoldDB" id="A0A0V1IDB9"/>
<feature type="active site" description="Tele-AMP-histidine intermediate" evidence="1">
    <location>
        <position position="698"/>
    </location>
</feature>
<reference evidence="7 8" key="1">
    <citation type="submission" date="2015-01" db="EMBL/GenBank/DDBJ databases">
        <title>Evolution of Trichinella species and genotypes.</title>
        <authorList>
            <person name="Korhonen P.K."/>
            <person name="Edoardo P."/>
            <person name="Giuseppe L.R."/>
            <person name="Gasser R.B."/>
        </authorList>
    </citation>
    <scope>NUCLEOTIDE SEQUENCE [LARGE SCALE GENOMIC DNA]</scope>
    <source>
        <strain evidence="7">ISS588</strain>
    </source>
</reference>
<feature type="compositionally biased region" description="Basic residues" evidence="4">
    <location>
        <begin position="423"/>
        <end position="434"/>
    </location>
</feature>
<dbReference type="PROSITE" id="PS51084">
    <property type="entry name" value="HIT_2"/>
    <property type="match status" value="1"/>
</dbReference>
<evidence type="ECO:0000313" key="7">
    <source>
        <dbReference type="EMBL" id="KRZ20814.1"/>
    </source>
</evidence>
<comment type="caution">
    <text evidence="7">The sequence shown here is derived from an EMBL/GenBank/DDBJ whole genome shotgun (WGS) entry which is preliminary data.</text>
</comment>
<dbReference type="FunFam" id="3.30.428.10:FF:000005">
    <property type="entry name" value="Histidine triad nucleotide-binding protein 1"/>
    <property type="match status" value="1"/>
</dbReference>
<protein>
    <submittedName>
        <fullName evidence="7">Histidine triad nucleotide-binding protein 1</fullName>
    </submittedName>
</protein>
<feature type="region of interest" description="Disordered" evidence="4">
    <location>
        <begin position="229"/>
        <end position="397"/>
    </location>
</feature>
<feature type="compositionally biased region" description="Low complexity" evidence="4">
    <location>
        <begin position="254"/>
        <end position="285"/>
    </location>
</feature>
<evidence type="ECO:0000259" key="6">
    <source>
        <dbReference type="PROSITE" id="PS51084"/>
    </source>
</evidence>
<dbReference type="Gene3D" id="3.30.428.10">
    <property type="entry name" value="HIT-like"/>
    <property type="match status" value="1"/>
</dbReference>
<dbReference type="InterPro" id="IPR036265">
    <property type="entry name" value="HIT-like_sf"/>
</dbReference>
<organism evidence="7 8">
    <name type="scientific">Trichinella pseudospiralis</name>
    <name type="common">Parasitic roundworm</name>
    <dbReference type="NCBI Taxonomy" id="6337"/>
    <lineage>
        <taxon>Eukaryota</taxon>
        <taxon>Metazoa</taxon>
        <taxon>Ecdysozoa</taxon>
        <taxon>Nematoda</taxon>
        <taxon>Enoplea</taxon>
        <taxon>Dorylaimia</taxon>
        <taxon>Trichinellida</taxon>
        <taxon>Trichinellidae</taxon>
        <taxon>Trichinella</taxon>
    </lineage>
</organism>
<feature type="compositionally biased region" description="Basic and acidic residues" evidence="4">
    <location>
        <begin position="308"/>
        <end position="319"/>
    </location>
</feature>
<dbReference type="Proteomes" id="UP000054805">
    <property type="component" value="Unassembled WGS sequence"/>
</dbReference>
<dbReference type="PROSITE" id="PS00892">
    <property type="entry name" value="HIT_1"/>
    <property type="match status" value="1"/>
</dbReference>
<dbReference type="PANTHER" id="PTHR23089">
    <property type="entry name" value="HISTIDINE TRIAD HIT PROTEIN"/>
    <property type="match status" value="1"/>
</dbReference>
<dbReference type="EMBL" id="JYDS01000227">
    <property type="protein sequence ID" value="KRZ20814.1"/>
    <property type="molecule type" value="Genomic_DNA"/>
</dbReference>
<feature type="compositionally biased region" description="Basic residues" evidence="4">
    <location>
        <begin position="351"/>
        <end position="361"/>
    </location>
</feature>
<dbReference type="GO" id="GO:0003824">
    <property type="term" value="F:catalytic activity"/>
    <property type="evidence" value="ECO:0007669"/>
    <property type="project" value="InterPro"/>
</dbReference>
<accession>A0A0V1IDB9</accession>
<proteinExistence type="predicted"/>
<keyword evidence="5" id="KW-1133">Transmembrane helix</keyword>
<evidence type="ECO:0000256" key="4">
    <source>
        <dbReference type="SAM" id="MobiDB-lite"/>
    </source>
</evidence>
<evidence type="ECO:0000256" key="2">
    <source>
        <dbReference type="PIRSR" id="PIRSR601310-3"/>
    </source>
</evidence>